<dbReference type="AlphaFoldDB" id="A0A226DM20"/>
<feature type="chain" id="PRO_5012759335" evidence="1">
    <location>
        <begin position="20"/>
        <end position="493"/>
    </location>
</feature>
<proteinExistence type="predicted"/>
<evidence type="ECO:0000313" key="2">
    <source>
        <dbReference type="EMBL" id="OXA46048.1"/>
    </source>
</evidence>
<protein>
    <submittedName>
        <fullName evidence="2">Uncharacterized protein</fullName>
    </submittedName>
</protein>
<gene>
    <name evidence="2" type="ORF">Fcan01_19000</name>
</gene>
<evidence type="ECO:0000256" key="1">
    <source>
        <dbReference type="SAM" id="SignalP"/>
    </source>
</evidence>
<dbReference type="Proteomes" id="UP000198287">
    <property type="component" value="Unassembled WGS sequence"/>
</dbReference>
<accession>A0A226DM20</accession>
<evidence type="ECO:0000313" key="3">
    <source>
        <dbReference type="Proteomes" id="UP000198287"/>
    </source>
</evidence>
<sequence>MIFQFFLIVLLTVTLNSTAYSPRGTKGCTIGREPSGRCWRHCKGNSGDWCYTGFGCSRRRSQCFEKYTCDTLIGCRGASQGCVLDCTANQYNPQGTYGHSKAWDPPRCWRYCLGNSGTWCYTTSSWEENDCPTSNTCGNFHCTACLIRIGCVTDYTSAITIHLKNTPNPLRYEEQSNPEIPVSDAYQCNVVVEVFQEMEQVAHYWIATQQTKSHSNFVPWNLFALPFPSTQKLPLSREVHRLSNYCTFLFIFRKYYTPYSELLYGFEEYSYSRSVTIILITERQRRLESLKTWVNPPAQIYIHFLDKITLEYHKTTHSYNLRPNIWTNLYDPKNLMKIDFSQLQIAYATTYAVWDNVCPKIDKFSHKYNLPYTAKRLEHCTLEKYFNFLLFWISLKSKIRDKKYAYIPTILGKTKLTSNHEADDITGIVFGGQYHSGIIYCRRHSIFKTKSAKMSIWLSPFDLLMWIFLFVLLPLQSLNSLSLNTPPRNLVDI</sequence>
<keyword evidence="1" id="KW-0732">Signal</keyword>
<keyword evidence="3" id="KW-1185">Reference proteome</keyword>
<reference evidence="2 3" key="1">
    <citation type="submission" date="2015-12" db="EMBL/GenBank/DDBJ databases">
        <title>The genome of Folsomia candida.</title>
        <authorList>
            <person name="Faddeeva A."/>
            <person name="Derks M.F."/>
            <person name="Anvar Y."/>
            <person name="Smit S."/>
            <person name="Van Straalen N."/>
            <person name="Roelofs D."/>
        </authorList>
    </citation>
    <scope>NUCLEOTIDE SEQUENCE [LARGE SCALE GENOMIC DNA]</scope>
    <source>
        <strain evidence="2 3">VU population</strain>
        <tissue evidence="2">Whole body</tissue>
    </source>
</reference>
<comment type="caution">
    <text evidence="2">The sequence shown here is derived from an EMBL/GenBank/DDBJ whole genome shotgun (WGS) entry which is preliminary data.</text>
</comment>
<name>A0A226DM20_FOLCA</name>
<feature type="signal peptide" evidence="1">
    <location>
        <begin position="1"/>
        <end position="19"/>
    </location>
</feature>
<organism evidence="2 3">
    <name type="scientific">Folsomia candida</name>
    <name type="common">Springtail</name>
    <dbReference type="NCBI Taxonomy" id="158441"/>
    <lineage>
        <taxon>Eukaryota</taxon>
        <taxon>Metazoa</taxon>
        <taxon>Ecdysozoa</taxon>
        <taxon>Arthropoda</taxon>
        <taxon>Hexapoda</taxon>
        <taxon>Collembola</taxon>
        <taxon>Entomobryomorpha</taxon>
        <taxon>Isotomoidea</taxon>
        <taxon>Isotomidae</taxon>
        <taxon>Proisotominae</taxon>
        <taxon>Folsomia</taxon>
    </lineage>
</organism>
<dbReference type="EMBL" id="LNIX01000016">
    <property type="protein sequence ID" value="OXA46048.1"/>
    <property type="molecule type" value="Genomic_DNA"/>
</dbReference>